<gene>
    <name evidence="9" type="primary">rplX</name>
    <name evidence="12" type="ORF">G4Y79_10675</name>
</gene>
<dbReference type="Pfam" id="PF00467">
    <property type="entry name" value="KOW"/>
    <property type="match status" value="1"/>
</dbReference>
<dbReference type="InterPro" id="IPR003256">
    <property type="entry name" value="Ribosomal_uL24"/>
</dbReference>
<name>A0A7S8IGM1_9CHLR</name>
<dbReference type="KEGG" id="pmet:G4Y79_10675"/>
<dbReference type="PANTHER" id="PTHR12903">
    <property type="entry name" value="MITOCHONDRIAL RIBOSOMAL PROTEIN L24"/>
    <property type="match status" value="1"/>
</dbReference>
<dbReference type="NCBIfam" id="TIGR01079">
    <property type="entry name" value="rplX_bact"/>
    <property type="match status" value="1"/>
</dbReference>
<evidence type="ECO:0000313" key="13">
    <source>
        <dbReference type="Proteomes" id="UP000594468"/>
    </source>
</evidence>
<comment type="similarity">
    <text evidence="2 9 10">Belongs to the universal ribosomal protein uL24 family.</text>
</comment>
<dbReference type="SUPFAM" id="SSF50104">
    <property type="entry name" value="Translation proteins SH3-like domain"/>
    <property type="match status" value="1"/>
</dbReference>
<organism evidence="12 13">
    <name type="scientific">Phototrophicus methaneseepsis</name>
    <dbReference type="NCBI Taxonomy" id="2710758"/>
    <lineage>
        <taxon>Bacteria</taxon>
        <taxon>Bacillati</taxon>
        <taxon>Chloroflexota</taxon>
        <taxon>Candidatus Thermofontia</taxon>
        <taxon>Phototrophicales</taxon>
        <taxon>Phototrophicaceae</taxon>
        <taxon>Phototrophicus</taxon>
    </lineage>
</organism>
<reference evidence="12 13" key="1">
    <citation type="submission" date="2020-02" db="EMBL/GenBank/DDBJ databases">
        <authorList>
            <person name="Zheng R.K."/>
            <person name="Sun C.M."/>
        </authorList>
    </citation>
    <scope>NUCLEOTIDE SEQUENCE [LARGE SCALE GENOMIC DNA]</scope>
    <source>
        <strain evidence="13">rifampicinis</strain>
    </source>
</reference>
<keyword evidence="13" id="KW-1185">Reference proteome</keyword>
<dbReference type="GO" id="GO:1990904">
    <property type="term" value="C:ribonucleoprotein complex"/>
    <property type="evidence" value="ECO:0007669"/>
    <property type="project" value="UniProtKB-KW"/>
</dbReference>
<dbReference type="GO" id="GO:0003735">
    <property type="term" value="F:structural constituent of ribosome"/>
    <property type="evidence" value="ECO:0007669"/>
    <property type="project" value="InterPro"/>
</dbReference>
<comment type="subunit">
    <text evidence="9">Part of the 50S ribosomal subunit.</text>
</comment>
<accession>A0A7S8IGM1</accession>
<evidence type="ECO:0000256" key="9">
    <source>
        <dbReference type="HAMAP-Rule" id="MF_01326"/>
    </source>
</evidence>
<evidence type="ECO:0000256" key="8">
    <source>
        <dbReference type="ARBA" id="ARBA00058688"/>
    </source>
</evidence>
<evidence type="ECO:0000256" key="2">
    <source>
        <dbReference type="ARBA" id="ARBA00010618"/>
    </source>
</evidence>
<dbReference type="Pfam" id="PF17136">
    <property type="entry name" value="ribosomal_L24"/>
    <property type="match status" value="1"/>
</dbReference>
<dbReference type="InterPro" id="IPR005824">
    <property type="entry name" value="KOW"/>
</dbReference>
<evidence type="ECO:0000256" key="1">
    <source>
        <dbReference type="ARBA" id="ARBA00004072"/>
    </source>
</evidence>
<dbReference type="InterPro" id="IPR005825">
    <property type="entry name" value="Ribosomal_uL24_CS"/>
</dbReference>
<dbReference type="CDD" id="cd06089">
    <property type="entry name" value="KOW_RPL26"/>
    <property type="match status" value="1"/>
</dbReference>
<dbReference type="GO" id="GO:0005840">
    <property type="term" value="C:ribosome"/>
    <property type="evidence" value="ECO:0007669"/>
    <property type="project" value="UniProtKB-KW"/>
</dbReference>
<dbReference type="InterPro" id="IPR057264">
    <property type="entry name" value="Ribosomal_uL24_C"/>
</dbReference>
<dbReference type="AlphaFoldDB" id="A0A7S8IGM1"/>
<keyword evidence="6 9" id="KW-0687">Ribonucleoprotein</keyword>
<evidence type="ECO:0000256" key="5">
    <source>
        <dbReference type="ARBA" id="ARBA00022980"/>
    </source>
</evidence>
<dbReference type="Gene3D" id="2.30.30.30">
    <property type="match status" value="1"/>
</dbReference>
<dbReference type="InterPro" id="IPR041988">
    <property type="entry name" value="Ribosomal_uL24_KOW"/>
</dbReference>
<dbReference type="SMART" id="SM00739">
    <property type="entry name" value="KOW"/>
    <property type="match status" value="1"/>
</dbReference>
<dbReference type="HAMAP" id="MF_01326_B">
    <property type="entry name" value="Ribosomal_uL24_B"/>
    <property type="match status" value="1"/>
</dbReference>
<keyword evidence="5 9" id="KW-0689">Ribosomal protein</keyword>
<dbReference type="FunFam" id="2.30.30.30:FF:000004">
    <property type="entry name" value="50S ribosomal protein L24"/>
    <property type="match status" value="1"/>
</dbReference>
<sequence>MQRVKKGDTVEVIAGKDRGERGEVIKVLPKENRVIVGGVNMVKRHMKARQQGGQTIPAQIVEKDAPLQLSNVMVVCPACEERTRVGYRVRDDGHKVRVCKKCNADIE</sequence>
<evidence type="ECO:0000256" key="3">
    <source>
        <dbReference type="ARBA" id="ARBA00022730"/>
    </source>
</evidence>
<evidence type="ECO:0000256" key="4">
    <source>
        <dbReference type="ARBA" id="ARBA00022884"/>
    </source>
</evidence>
<dbReference type="Proteomes" id="UP000594468">
    <property type="component" value="Chromosome"/>
</dbReference>
<evidence type="ECO:0000259" key="11">
    <source>
        <dbReference type="SMART" id="SM00739"/>
    </source>
</evidence>
<dbReference type="RefSeq" id="WP_195172872.1">
    <property type="nucleotide sequence ID" value="NZ_CP062983.1"/>
</dbReference>
<comment type="function">
    <text evidence="1 9">One of two assembly initiator proteins, it binds directly to the 5'-end of the 23S rRNA, where it nucleates assembly of the 50S subunit.</text>
</comment>
<feature type="domain" description="KOW" evidence="11">
    <location>
        <begin position="3"/>
        <end position="30"/>
    </location>
</feature>
<proteinExistence type="inferred from homology"/>
<keyword evidence="4 9" id="KW-0694">RNA-binding</keyword>
<dbReference type="InterPro" id="IPR014722">
    <property type="entry name" value="Rib_uL2_dom2"/>
</dbReference>
<evidence type="ECO:0000256" key="6">
    <source>
        <dbReference type="ARBA" id="ARBA00023274"/>
    </source>
</evidence>
<comment type="function">
    <text evidence="8 9">One of the proteins that surrounds the polypeptide exit tunnel on the outside of the subunit.</text>
</comment>
<evidence type="ECO:0000256" key="10">
    <source>
        <dbReference type="RuleBase" id="RU003477"/>
    </source>
</evidence>
<dbReference type="EMBL" id="CP062983">
    <property type="protein sequence ID" value="QPC84809.1"/>
    <property type="molecule type" value="Genomic_DNA"/>
</dbReference>
<dbReference type="InterPro" id="IPR008991">
    <property type="entry name" value="Translation_prot_SH3-like_sf"/>
</dbReference>
<keyword evidence="3 9" id="KW-0699">rRNA-binding</keyword>
<protein>
    <recommendedName>
        <fullName evidence="7 9">Large ribosomal subunit protein uL24</fullName>
    </recommendedName>
</protein>
<evidence type="ECO:0000313" key="12">
    <source>
        <dbReference type="EMBL" id="QPC84809.1"/>
    </source>
</evidence>
<dbReference type="GO" id="GO:0019843">
    <property type="term" value="F:rRNA binding"/>
    <property type="evidence" value="ECO:0007669"/>
    <property type="project" value="UniProtKB-UniRule"/>
</dbReference>
<dbReference type="PROSITE" id="PS01108">
    <property type="entry name" value="RIBOSOMAL_L24"/>
    <property type="match status" value="1"/>
</dbReference>
<dbReference type="GO" id="GO:0006412">
    <property type="term" value="P:translation"/>
    <property type="evidence" value="ECO:0007669"/>
    <property type="project" value="UniProtKB-UniRule"/>
</dbReference>
<evidence type="ECO:0000256" key="7">
    <source>
        <dbReference type="ARBA" id="ARBA00035206"/>
    </source>
</evidence>